<dbReference type="InterPro" id="IPR000305">
    <property type="entry name" value="GIY-YIG_endonuc"/>
</dbReference>
<name>Q1ZV20_PHOAS</name>
<dbReference type="Proteomes" id="UP000001603">
    <property type="component" value="Unassembled WGS sequence"/>
</dbReference>
<accession>Q1ZV20</accession>
<organism evidence="2 3">
    <name type="scientific">Photobacterium angustum (strain S14 / CCUG 15956)</name>
    <name type="common">Vibrio sp. (strain S14 / CCUG 15956)</name>
    <dbReference type="NCBI Taxonomy" id="314292"/>
    <lineage>
        <taxon>Bacteria</taxon>
        <taxon>Pseudomonadati</taxon>
        <taxon>Pseudomonadota</taxon>
        <taxon>Gammaproteobacteria</taxon>
        <taxon>Vibrionales</taxon>
        <taxon>Vibrionaceae</taxon>
        <taxon>Photobacterium</taxon>
    </lineage>
</organism>
<proteinExistence type="predicted"/>
<dbReference type="Gene3D" id="3.40.1440.10">
    <property type="entry name" value="GIY-YIG endonuclease"/>
    <property type="match status" value="1"/>
</dbReference>
<dbReference type="InterPro" id="IPR035901">
    <property type="entry name" value="GIY-YIG_endonuc_sf"/>
</dbReference>
<sequence length="158" mass="18322">MNQKYPRSGFMLELGNKFDLNENYNELHARFNNTVGVYILFNDQQDIIRVGSSTSNLYSRLNTYFDYKDNTHSVGIGWWVEGVSARYVRTITVPSEQSFEALSIEKFLLDKLTPPLNKEGKLKHLAYRESLVPELDRLAEIYGCEKVSKTWWSKAKNA</sequence>
<reference evidence="2 3" key="1">
    <citation type="journal article" date="2009" name="Proc. Natl. Acad. Sci. U.S.A.">
        <title>The genomic basis of trophic strategy in marine bacteria.</title>
        <authorList>
            <person name="Lauro F.M."/>
            <person name="McDougald D."/>
            <person name="Thomas T."/>
            <person name="Williams T.J."/>
            <person name="Egan S."/>
            <person name="Rice S."/>
            <person name="DeMaere M.Z."/>
            <person name="Ting L."/>
            <person name="Ertan H."/>
            <person name="Johnson J."/>
            <person name="Ferriera S."/>
            <person name="Lapidus A."/>
            <person name="Anderson I."/>
            <person name="Kyrpides N."/>
            <person name="Munk A.C."/>
            <person name="Detter C."/>
            <person name="Han C.S."/>
            <person name="Brown M.V."/>
            <person name="Robb F.T."/>
            <person name="Kjelleberg S."/>
            <person name="Cavicchioli R."/>
        </authorList>
    </citation>
    <scope>NUCLEOTIDE SEQUENCE [LARGE SCALE GENOMIC DNA]</scope>
    <source>
        <strain evidence="2 3">S14</strain>
    </source>
</reference>
<dbReference type="SUPFAM" id="SSF82771">
    <property type="entry name" value="GIY-YIG endonuclease"/>
    <property type="match status" value="1"/>
</dbReference>
<gene>
    <name evidence="2" type="ORF">VAS14_13024</name>
</gene>
<dbReference type="EMBL" id="AAOJ01000001">
    <property type="protein sequence ID" value="EAS66240.1"/>
    <property type="molecule type" value="Genomic_DNA"/>
</dbReference>
<evidence type="ECO:0000259" key="1">
    <source>
        <dbReference type="PROSITE" id="PS50164"/>
    </source>
</evidence>
<protein>
    <recommendedName>
        <fullName evidence="1">GIY-YIG domain-containing protein</fullName>
    </recommendedName>
</protein>
<evidence type="ECO:0000313" key="2">
    <source>
        <dbReference type="EMBL" id="EAS66240.1"/>
    </source>
</evidence>
<comment type="caution">
    <text evidence="2">The sequence shown here is derived from an EMBL/GenBank/DDBJ whole genome shotgun (WGS) entry which is preliminary data.</text>
</comment>
<evidence type="ECO:0000313" key="3">
    <source>
        <dbReference type="Proteomes" id="UP000001603"/>
    </source>
</evidence>
<dbReference type="HOGENOM" id="CLU_1667761_0_0_6"/>
<dbReference type="Pfam" id="PF01541">
    <property type="entry name" value="GIY-YIG"/>
    <property type="match status" value="1"/>
</dbReference>
<dbReference type="AlphaFoldDB" id="Q1ZV20"/>
<dbReference type="PROSITE" id="PS50164">
    <property type="entry name" value="GIY_YIG"/>
    <property type="match status" value="1"/>
</dbReference>
<feature type="domain" description="GIY-YIG" evidence="1">
    <location>
        <begin position="33"/>
        <end position="118"/>
    </location>
</feature>